<dbReference type="AlphaFoldDB" id="A0A0F9X218"/>
<dbReference type="EMBL" id="LAZR01000091">
    <property type="protein sequence ID" value="KKN92816.1"/>
    <property type="molecule type" value="Genomic_DNA"/>
</dbReference>
<evidence type="ECO:0000259" key="8">
    <source>
        <dbReference type="PROSITE" id="PS00651"/>
    </source>
</evidence>
<name>A0A0F9X218_9ZZZZ</name>
<dbReference type="InterPro" id="IPR000244">
    <property type="entry name" value="Ribosomal_bL9"/>
</dbReference>
<organism evidence="9">
    <name type="scientific">marine sediment metagenome</name>
    <dbReference type="NCBI Taxonomy" id="412755"/>
    <lineage>
        <taxon>unclassified sequences</taxon>
        <taxon>metagenomes</taxon>
        <taxon>ecological metagenomes</taxon>
    </lineage>
</organism>
<evidence type="ECO:0000256" key="7">
    <source>
        <dbReference type="SAM" id="MobiDB-lite"/>
    </source>
</evidence>
<dbReference type="GO" id="GO:0019843">
    <property type="term" value="F:rRNA binding"/>
    <property type="evidence" value="ECO:0007669"/>
    <property type="project" value="UniProtKB-KW"/>
</dbReference>
<evidence type="ECO:0000313" key="9">
    <source>
        <dbReference type="EMBL" id="KKN92816.1"/>
    </source>
</evidence>
<reference evidence="9" key="1">
    <citation type="journal article" date="2015" name="Nature">
        <title>Complex archaea that bridge the gap between prokaryotes and eukaryotes.</title>
        <authorList>
            <person name="Spang A."/>
            <person name="Saw J.H."/>
            <person name="Jorgensen S.L."/>
            <person name="Zaremba-Niedzwiedzka K."/>
            <person name="Martijn J."/>
            <person name="Lind A.E."/>
            <person name="van Eijk R."/>
            <person name="Schleper C."/>
            <person name="Guy L."/>
            <person name="Ettema T.J."/>
        </authorList>
    </citation>
    <scope>NUCLEOTIDE SEQUENCE</scope>
</reference>
<comment type="similarity">
    <text evidence="1">Belongs to the bacterial ribosomal protein bL9 family.</text>
</comment>
<keyword evidence="6" id="KW-0175">Coiled coil</keyword>
<comment type="caution">
    <text evidence="9">The sequence shown here is derived from an EMBL/GenBank/DDBJ whole genome shotgun (WGS) entry which is preliminary data.</text>
</comment>
<evidence type="ECO:0000256" key="1">
    <source>
        <dbReference type="ARBA" id="ARBA00010605"/>
    </source>
</evidence>
<dbReference type="GO" id="GO:0005840">
    <property type="term" value="C:ribosome"/>
    <property type="evidence" value="ECO:0007669"/>
    <property type="project" value="UniProtKB-KW"/>
</dbReference>
<proteinExistence type="inferred from homology"/>
<evidence type="ECO:0000256" key="4">
    <source>
        <dbReference type="ARBA" id="ARBA00022980"/>
    </source>
</evidence>
<dbReference type="InterPro" id="IPR009027">
    <property type="entry name" value="Ribosomal_bL9/RNase_H1_N"/>
</dbReference>
<feature type="coiled-coil region" evidence="6">
    <location>
        <begin position="44"/>
        <end position="75"/>
    </location>
</feature>
<dbReference type="InterPro" id="IPR036935">
    <property type="entry name" value="Ribosomal_bL9_N_sf"/>
</dbReference>
<dbReference type="NCBIfam" id="TIGR00158">
    <property type="entry name" value="L9"/>
    <property type="match status" value="1"/>
</dbReference>
<dbReference type="InterPro" id="IPR036791">
    <property type="entry name" value="Ribosomal_bL9_C_sf"/>
</dbReference>
<dbReference type="HAMAP" id="MF_00503">
    <property type="entry name" value="Ribosomal_bL9"/>
    <property type="match status" value="1"/>
</dbReference>
<feature type="compositionally biased region" description="Low complexity" evidence="7">
    <location>
        <begin position="159"/>
        <end position="176"/>
    </location>
</feature>
<evidence type="ECO:0000256" key="6">
    <source>
        <dbReference type="SAM" id="Coils"/>
    </source>
</evidence>
<keyword evidence="4" id="KW-0689">Ribosomal protein</keyword>
<keyword evidence="2" id="KW-0699">rRNA-binding</keyword>
<accession>A0A0F9X218</accession>
<feature type="region of interest" description="Disordered" evidence="7">
    <location>
        <begin position="151"/>
        <end position="185"/>
    </location>
</feature>
<dbReference type="Gene3D" id="3.10.430.100">
    <property type="entry name" value="Ribosomal protein L9, C-terminal domain"/>
    <property type="match status" value="1"/>
</dbReference>
<dbReference type="Pfam" id="PF01281">
    <property type="entry name" value="Ribosomal_L9_N"/>
    <property type="match status" value="1"/>
</dbReference>
<protein>
    <recommendedName>
        <fullName evidence="8">Ribosomal protein L9 domain-containing protein</fullName>
    </recommendedName>
</protein>
<dbReference type="InterPro" id="IPR020069">
    <property type="entry name" value="Ribosomal_bL9_C"/>
</dbReference>
<dbReference type="PANTHER" id="PTHR21368">
    <property type="entry name" value="50S RIBOSOMAL PROTEIN L9"/>
    <property type="match status" value="1"/>
</dbReference>
<dbReference type="SUPFAM" id="SSF55653">
    <property type="entry name" value="Ribosomal protein L9 C-domain"/>
    <property type="match status" value="1"/>
</dbReference>
<evidence type="ECO:0000256" key="3">
    <source>
        <dbReference type="ARBA" id="ARBA00022884"/>
    </source>
</evidence>
<dbReference type="GO" id="GO:0006412">
    <property type="term" value="P:translation"/>
    <property type="evidence" value="ECO:0007669"/>
    <property type="project" value="InterPro"/>
</dbReference>
<dbReference type="GO" id="GO:1990904">
    <property type="term" value="C:ribonucleoprotein complex"/>
    <property type="evidence" value="ECO:0007669"/>
    <property type="project" value="UniProtKB-KW"/>
</dbReference>
<dbReference type="GO" id="GO:0003735">
    <property type="term" value="F:structural constituent of ribosome"/>
    <property type="evidence" value="ECO:0007669"/>
    <property type="project" value="InterPro"/>
</dbReference>
<evidence type="ECO:0000256" key="2">
    <source>
        <dbReference type="ARBA" id="ARBA00022730"/>
    </source>
</evidence>
<feature type="domain" description="Ribosomal protein L9" evidence="8">
    <location>
        <begin position="13"/>
        <end position="40"/>
    </location>
</feature>
<sequence>MKVLLNKNVPKLGNIGEIVEVKNGYARNYLLPQGLAVAPTEANLRAVEAAKARYLEEVTREKAELVAKAEAVRGKEVTITARANEEGHLYGSVGPAQIAAALAEENIFLDANYIVLDDAIHQLDKYDVQVRFSDEVSATIHVWIVPAHDEDHEDAGDLPAASESPAPADSGALADDSAADADSDG</sequence>
<dbReference type="PROSITE" id="PS00651">
    <property type="entry name" value="RIBOSOMAL_L9"/>
    <property type="match status" value="1"/>
</dbReference>
<dbReference type="Gene3D" id="3.40.5.10">
    <property type="entry name" value="Ribosomal protein L9, N-terminal domain"/>
    <property type="match status" value="1"/>
</dbReference>
<evidence type="ECO:0000256" key="5">
    <source>
        <dbReference type="ARBA" id="ARBA00023274"/>
    </source>
</evidence>
<dbReference type="InterPro" id="IPR020070">
    <property type="entry name" value="Ribosomal_bL9_N"/>
</dbReference>
<keyword evidence="3" id="KW-0694">RNA-binding</keyword>
<dbReference type="Pfam" id="PF03948">
    <property type="entry name" value="Ribosomal_L9_C"/>
    <property type="match status" value="1"/>
</dbReference>
<gene>
    <name evidence="9" type="ORF">LCGC14_0203430</name>
</gene>
<dbReference type="InterPro" id="IPR020594">
    <property type="entry name" value="Ribosomal_bL9_bac/chp"/>
</dbReference>
<dbReference type="SUPFAM" id="SSF55658">
    <property type="entry name" value="L9 N-domain-like"/>
    <property type="match status" value="1"/>
</dbReference>
<keyword evidence="5" id="KW-0687">Ribonucleoprotein</keyword>